<feature type="transmembrane region" description="Helical" evidence="2">
    <location>
        <begin position="172"/>
        <end position="193"/>
    </location>
</feature>
<accession>A0A5M6IDH6</accession>
<feature type="transmembrane region" description="Helical" evidence="2">
    <location>
        <begin position="121"/>
        <end position="141"/>
    </location>
</feature>
<reference evidence="3 4" key="1">
    <citation type="submission" date="2019-09" db="EMBL/GenBank/DDBJ databases">
        <title>Genome sequence of Roseospira marina, one of the more divergent members of the non-sulfur purple photosynthetic bacterial family, the Rhodospirillaceae.</title>
        <authorList>
            <person name="Meyer T."/>
            <person name="Kyndt J."/>
        </authorList>
    </citation>
    <scope>NUCLEOTIDE SEQUENCE [LARGE SCALE GENOMIC DNA]</scope>
    <source>
        <strain evidence="3 4">DSM 15113</strain>
    </source>
</reference>
<dbReference type="EMBL" id="VWPJ01000005">
    <property type="protein sequence ID" value="KAA5606293.1"/>
    <property type="molecule type" value="Genomic_DNA"/>
</dbReference>
<feature type="transmembrane region" description="Helical" evidence="2">
    <location>
        <begin position="205"/>
        <end position="224"/>
    </location>
</feature>
<dbReference type="InterPro" id="IPR005325">
    <property type="entry name" value="DUF308_memb"/>
</dbReference>
<proteinExistence type="predicted"/>
<dbReference type="PANTHER" id="PTHR34989:SF1">
    <property type="entry name" value="PROTEIN HDED"/>
    <property type="match status" value="1"/>
</dbReference>
<keyword evidence="4" id="KW-1185">Reference proteome</keyword>
<dbReference type="Pfam" id="PF03729">
    <property type="entry name" value="DUF308"/>
    <property type="match status" value="1"/>
</dbReference>
<dbReference type="AlphaFoldDB" id="A0A5M6IDH6"/>
<evidence type="ECO:0000313" key="4">
    <source>
        <dbReference type="Proteomes" id="UP000324065"/>
    </source>
</evidence>
<evidence type="ECO:0000256" key="2">
    <source>
        <dbReference type="SAM" id="Phobius"/>
    </source>
</evidence>
<sequence length="256" mass="27269">MRPCGTPATPPRGSCKTVTRLHGTGSSRSSSPKGGRDRPPNRQTPRRHGPCGATWSKPTEEHPMGYYRTYTAEPAPSYRDAEARGAWGVDPGDLTRIGVVSMIAGAVALILPGFVTTTIEWLVGLALVLLGAFEAMHALPFNRDRGSVWHLTLGVVGLAAGVLFIASPLTGALTLTMIVGLLFTASGLLKTLFAFAIRRLDGWTWTLGSGLLTLGVGLMILFMLPVISPWFLGILVAIELLLNGAWMVLLGRRGAV</sequence>
<feature type="transmembrane region" description="Helical" evidence="2">
    <location>
        <begin position="148"/>
        <end position="166"/>
    </location>
</feature>
<dbReference type="GO" id="GO:0005886">
    <property type="term" value="C:plasma membrane"/>
    <property type="evidence" value="ECO:0007669"/>
    <property type="project" value="TreeGrafter"/>
</dbReference>
<name>A0A5M6IDH6_9PROT</name>
<dbReference type="OrthoDB" id="7359853at2"/>
<evidence type="ECO:0000313" key="3">
    <source>
        <dbReference type="EMBL" id="KAA5606293.1"/>
    </source>
</evidence>
<feature type="transmembrane region" description="Helical" evidence="2">
    <location>
        <begin position="94"/>
        <end position="115"/>
    </location>
</feature>
<dbReference type="InterPro" id="IPR052712">
    <property type="entry name" value="Acid_resist_chaperone_HdeD"/>
</dbReference>
<evidence type="ECO:0000256" key="1">
    <source>
        <dbReference type="SAM" id="MobiDB-lite"/>
    </source>
</evidence>
<feature type="region of interest" description="Disordered" evidence="1">
    <location>
        <begin position="1"/>
        <end position="58"/>
    </location>
</feature>
<keyword evidence="2" id="KW-1133">Transmembrane helix</keyword>
<comment type="caution">
    <text evidence="3">The sequence shown here is derived from an EMBL/GenBank/DDBJ whole genome shotgun (WGS) entry which is preliminary data.</text>
</comment>
<dbReference type="PANTHER" id="PTHR34989">
    <property type="entry name" value="PROTEIN HDED"/>
    <property type="match status" value="1"/>
</dbReference>
<dbReference type="Proteomes" id="UP000324065">
    <property type="component" value="Unassembled WGS sequence"/>
</dbReference>
<organism evidence="3 4">
    <name type="scientific">Roseospira marina</name>
    <dbReference type="NCBI Taxonomy" id="140057"/>
    <lineage>
        <taxon>Bacteria</taxon>
        <taxon>Pseudomonadati</taxon>
        <taxon>Pseudomonadota</taxon>
        <taxon>Alphaproteobacteria</taxon>
        <taxon>Rhodospirillales</taxon>
        <taxon>Rhodospirillaceae</taxon>
        <taxon>Roseospira</taxon>
    </lineage>
</organism>
<gene>
    <name evidence="3" type="ORF">F1188_07700</name>
</gene>
<keyword evidence="2" id="KW-0812">Transmembrane</keyword>
<keyword evidence="2" id="KW-0472">Membrane</keyword>
<feature type="transmembrane region" description="Helical" evidence="2">
    <location>
        <begin position="230"/>
        <end position="250"/>
    </location>
</feature>
<protein>
    <submittedName>
        <fullName evidence="3">HdeD family acid-resistance protein</fullName>
    </submittedName>
</protein>